<sequence length="110" mass="12598">MTESATARIGSVTELRSASHRYRRPASEPLTPYTPLVRRPLPAGKPRHWYITHNRRLKAMRLAIALLDAGTYLPTQANNEKIRRTAEQVGIRPPSDATCRMVRTMLRYSR</sequence>
<proteinExistence type="predicted"/>
<evidence type="ECO:0000313" key="3">
    <source>
        <dbReference type="Proteomes" id="UP001595696"/>
    </source>
</evidence>
<feature type="region of interest" description="Disordered" evidence="1">
    <location>
        <begin position="1"/>
        <end position="39"/>
    </location>
</feature>
<dbReference type="EMBL" id="JBHSAX010000023">
    <property type="protein sequence ID" value="MFC3965761.1"/>
    <property type="molecule type" value="Genomic_DNA"/>
</dbReference>
<dbReference type="Proteomes" id="UP001595696">
    <property type="component" value="Unassembled WGS sequence"/>
</dbReference>
<comment type="caution">
    <text evidence="2">The sequence shown here is derived from an EMBL/GenBank/DDBJ whole genome shotgun (WGS) entry which is preliminary data.</text>
</comment>
<keyword evidence="3" id="KW-1185">Reference proteome</keyword>
<protein>
    <submittedName>
        <fullName evidence="2">Uncharacterized protein</fullName>
    </submittedName>
</protein>
<evidence type="ECO:0000313" key="2">
    <source>
        <dbReference type="EMBL" id="MFC3965761.1"/>
    </source>
</evidence>
<name>A0ABV8E021_9NOCA</name>
<organism evidence="2 3">
    <name type="scientific">Nocardia jiangsuensis</name>
    <dbReference type="NCBI Taxonomy" id="1691563"/>
    <lineage>
        <taxon>Bacteria</taxon>
        <taxon>Bacillati</taxon>
        <taxon>Actinomycetota</taxon>
        <taxon>Actinomycetes</taxon>
        <taxon>Mycobacteriales</taxon>
        <taxon>Nocardiaceae</taxon>
        <taxon>Nocardia</taxon>
    </lineage>
</organism>
<gene>
    <name evidence="2" type="ORF">ACFO0B_27550</name>
</gene>
<evidence type="ECO:0000256" key="1">
    <source>
        <dbReference type="SAM" id="MobiDB-lite"/>
    </source>
</evidence>
<reference evidence="3" key="1">
    <citation type="journal article" date="2019" name="Int. J. Syst. Evol. Microbiol.">
        <title>The Global Catalogue of Microorganisms (GCM) 10K type strain sequencing project: providing services to taxonomists for standard genome sequencing and annotation.</title>
        <authorList>
            <consortium name="The Broad Institute Genomics Platform"/>
            <consortium name="The Broad Institute Genome Sequencing Center for Infectious Disease"/>
            <person name="Wu L."/>
            <person name="Ma J."/>
        </authorList>
    </citation>
    <scope>NUCLEOTIDE SEQUENCE [LARGE SCALE GENOMIC DNA]</scope>
    <source>
        <strain evidence="3">CGMCC 4.7330</strain>
    </source>
</reference>
<dbReference type="RefSeq" id="WP_378615910.1">
    <property type="nucleotide sequence ID" value="NZ_JBHSAX010000023.1"/>
</dbReference>
<accession>A0ABV8E021</accession>